<evidence type="ECO:0000313" key="2">
    <source>
        <dbReference type="Proteomes" id="UP000275719"/>
    </source>
</evidence>
<dbReference type="InterPro" id="IPR022551">
    <property type="entry name" value="BrxC"/>
</dbReference>
<dbReference type="Proteomes" id="UP000275719">
    <property type="component" value="Unassembled WGS sequence"/>
</dbReference>
<dbReference type="InterPro" id="IPR036249">
    <property type="entry name" value="Thioredoxin-like_sf"/>
</dbReference>
<dbReference type="Pfam" id="PF11009">
    <property type="entry name" value="BrxC"/>
    <property type="match status" value="1"/>
</dbReference>
<comment type="caution">
    <text evidence="1">The sequence shown here is derived from an EMBL/GenBank/DDBJ whole genome shotgun (WGS) entry which is preliminary data.</text>
</comment>
<reference evidence="1 2" key="1">
    <citation type="submission" date="2018-11" db="EMBL/GenBank/DDBJ databases">
        <title>Flavobacterium sp. nov., YIM 102701-2 draft genome.</title>
        <authorList>
            <person name="Li G."/>
            <person name="Jiang Y."/>
        </authorList>
    </citation>
    <scope>NUCLEOTIDE SEQUENCE [LARGE SCALE GENOMIC DNA]</scope>
    <source>
        <strain evidence="1 2">YIM 102701-2</strain>
    </source>
</reference>
<dbReference type="AlphaFoldDB" id="A0A3P3WG96"/>
<dbReference type="SUPFAM" id="SSF52833">
    <property type="entry name" value="Thioredoxin-like"/>
    <property type="match status" value="1"/>
</dbReference>
<name>A0A3P3WG96_9FLAO</name>
<dbReference type="RefSeq" id="WP_125016963.1">
    <property type="nucleotide sequence ID" value="NZ_RQVQ01000004.1"/>
</dbReference>
<gene>
    <name evidence="1" type="primary">ytxJ</name>
    <name evidence="1" type="ORF">EG240_02185</name>
</gene>
<organism evidence="1 2">
    <name type="scientific">Paenimyroides tangerinum</name>
    <dbReference type="NCBI Taxonomy" id="2488728"/>
    <lineage>
        <taxon>Bacteria</taxon>
        <taxon>Pseudomonadati</taxon>
        <taxon>Bacteroidota</taxon>
        <taxon>Flavobacteriia</taxon>
        <taxon>Flavobacteriales</taxon>
        <taxon>Flavobacteriaceae</taxon>
        <taxon>Paenimyroides</taxon>
    </lineage>
</organism>
<dbReference type="OrthoDB" id="677051at2"/>
<dbReference type="NCBIfam" id="TIGR04019">
    <property type="entry name" value="B_thiol_YtxJ"/>
    <property type="match status" value="1"/>
</dbReference>
<proteinExistence type="predicted"/>
<dbReference type="Gene3D" id="3.40.30.10">
    <property type="entry name" value="Glutaredoxin"/>
    <property type="match status" value="1"/>
</dbReference>
<keyword evidence="2" id="KW-1185">Reference proteome</keyword>
<dbReference type="EMBL" id="RQVQ01000004">
    <property type="protein sequence ID" value="RRJ92619.1"/>
    <property type="molecule type" value="Genomic_DNA"/>
</dbReference>
<sequence length="109" mass="12496">MNWIALTDINQLDLIIEESNSKPVVIFKHSTRCIISKMALRGFESDYNFGDDFLCYYLDLIANRDISNEIANRFGIEHQSPQILIIKNGVVVYNESHEGIDANVLKSYL</sequence>
<accession>A0A3P3WG96</accession>
<evidence type="ECO:0000313" key="1">
    <source>
        <dbReference type="EMBL" id="RRJ92619.1"/>
    </source>
</evidence>
<protein>
    <submittedName>
        <fullName evidence="1">Bacillithiol system redox-active protein YtxJ</fullName>
    </submittedName>
</protein>